<gene>
    <name evidence="3" type="ORF">B0I35DRAFT_126926</name>
</gene>
<protein>
    <recommendedName>
        <fullName evidence="5">Secreted protein</fullName>
    </recommendedName>
</protein>
<evidence type="ECO:0000313" key="3">
    <source>
        <dbReference type="EMBL" id="KAH7326156.1"/>
    </source>
</evidence>
<evidence type="ECO:0008006" key="5">
    <source>
        <dbReference type="Google" id="ProtNLM"/>
    </source>
</evidence>
<dbReference type="EMBL" id="JAGPNK010000002">
    <property type="protein sequence ID" value="KAH7326156.1"/>
    <property type="molecule type" value="Genomic_DNA"/>
</dbReference>
<evidence type="ECO:0000256" key="2">
    <source>
        <dbReference type="SAM" id="SignalP"/>
    </source>
</evidence>
<feature type="region of interest" description="Disordered" evidence="1">
    <location>
        <begin position="56"/>
        <end position="75"/>
    </location>
</feature>
<keyword evidence="4" id="KW-1185">Reference proteome</keyword>
<dbReference type="AlphaFoldDB" id="A0A8K0SYN4"/>
<keyword evidence="2" id="KW-0732">Signal</keyword>
<organism evidence="3 4">
    <name type="scientific">Stachybotrys elegans</name>
    <dbReference type="NCBI Taxonomy" id="80388"/>
    <lineage>
        <taxon>Eukaryota</taxon>
        <taxon>Fungi</taxon>
        <taxon>Dikarya</taxon>
        <taxon>Ascomycota</taxon>
        <taxon>Pezizomycotina</taxon>
        <taxon>Sordariomycetes</taxon>
        <taxon>Hypocreomycetidae</taxon>
        <taxon>Hypocreales</taxon>
        <taxon>Stachybotryaceae</taxon>
        <taxon>Stachybotrys</taxon>
    </lineage>
</organism>
<evidence type="ECO:0000313" key="4">
    <source>
        <dbReference type="Proteomes" id="UP000813444"/>
    </source>
</evidence>
<accession>A0A8K0SYN4</accession>
<evidence type="ECO:0000256" key="1">
    <source>
        <dbReference type="SAM" id="MobiDB-lite"/>
    </source>
</evidence>
<feature type="chain" id="PRO_5035452020" description="Secreted protein" evidence="2">
    <location>
        <begin position="18"/>
        <end position="110"/>
    </location>
</feature>
<sequence>MMLLYLLCTTLLRLGTLRTCRQIMMRKLGDSKNGARVTRRILLFSASSRDCTKPARTNVLEKASPQGPDGSSHTDDVMLPPWFGFGFDLFRPGSALCCRLPSSAKTTHLW</sequence>
<reference evidence="3" key="1">
    <citation type="journal article" date="2021" name="Nat. Commun.">
        <title>Genetic determinants of endophytism in the Arabidopsis root mycobiome.</title>
        <authorList>
            <person name="Mesny F."/>
            <person name="Miyauchi S."/>
            <person name="Thiergart T."/>
            <person name="Pickel B."/>
            <person name="Atanasova L."/>
            <person name="Karlsson M."/>
            <person name="Huettel B."/>
            <person name="Barry K.W."/>
            <person name="Haridas S."/>
            <person name="Chen C."/>
            <person name="Bauer D."/>
            <person name="Andreopoulos W."/>
            <person name="Pangilinan J."/>
            <person name="LaButti K."/>
            <person name="Riley R."/>
            <person name="Lipzen A."/>
            <person name="Clum A."/>
            <person name="Drula E."/>
            <person name="Henrissat B."/>
            <person name="Kohler A."/>
            <person name="Grigoriev I.V."/>
            <person name="Martin F.M."/>
            <person name="Hacquard S."/>
        </authorList>
    </citation>
    <scope>NUCLEOTIDE SEQUENCE</scope>
    <source>
        <strain evidence="3">MPI-CAGE-CH-0235</strain>
    </source>
</reference>
<proteinExistence type="predicted"/>
<dbReference type="Proteomes" id="UP000813444">
    <property type="component" value="Unassembled WGS sequence"/>
</dbReference>
<comment type="caution">
    <text evidence="3">The sequence shown here is derived from an EMBL/GenBank/DDBJ whole genome shotgun (WGS) entry which is preliminary data.</text>
</comment>
<feature type="signal peptide" evidence="2">
    <location>
        <begin position="1"/>
        <end position="17"/>
    </location>
</feature>
<name>A0A8K0SYN4_9HYPO</name>